<evidence type="ECO:0000259" key="10">
    <source>
        <dbReference type="PROSITE" id="PS50893"/>
    </source>
</evidence>
<dbReference type="CDD" id="cd03250">
    <property type="entry name" value="ABCC_MRP_domain1"/>
    <property type="match status" value="1"/>
</dbReference>
<dbReference type="CDD" id="cd18579">
    <property type="entry name" value="ABC_6TM_ABCC_D1"/>
    <property type="match status" value="1"/>
</dbReference>
<organism evidence="12 13">
    <name type="scientific">Acanthoscelides obtectus</name>
    <name type="common">Bean weevil</name>
    <name type="synonym">Bruchus obtectus</name>
    <dbReference type="NCBI Taxonomy" id="200917"/>
    <lineage>
        <taxon>Eukaryota</taxon>
        <taxon>Metazoa</taxon>
        <taxon>Ecdysozoa</taxon>
        <taxon>Arthropoda</taxon>
        <taxon>Hexapoda</taxon>
        <taxon>Insecta</taxon>
        <taxon>Pterygota</taxon>
        <taxon>Neoptera</taxon>
        <taxon>Endopterygota</taxon>
        <taxon>Coleoptera</taxon>
        <taxon>Polyphaga</taxon>
        <taxon>Cucujiformia</taxon>
        <taxon>Chrysomeloidea</taxon>
        <taxon>Chrysomelidae</taxon>
        <taxon>Bruchinae</taxon>
        <taxon>Bruchini</taxon>
        <taxon>Acanthoscelides</taxon>
    </lineage>
</organism>
<dbReference type="SMART" id="SM00382">
    <property type="entry name" value="AAA"/>
    <property type="match status" value="2"/>
</dbReference>
<keyword evidence="4" id="KW-0677">Repeat</keyword>
<name>A0A9P0L4Q4_ACAOB</name>
<feature type="transmembrane region" description="Helical" evidence="9">
    <location>
        <begin position="197"/>
        <end position="222"/>
    </location>
</feature>
<feature type="transmembrane region" description="Helical" evidence="9">
    <location>
        <begin position="127"/>
        <end position="150"/>
    </location>
</feature>
<dbReference type="AlphaFoldDB" id="A0A9P0L4Q4"/>
<gene>
    <name evidence="12" type="ORF">ACAOBT_LOCUS19050</name>
</gene>
<dbReference type="FunFam" id="1.20.1560.10:FF:000014">
    <property type="entry name" value="Multidrug resistance-associated protein member 4"/>
    <property type="match status" value="1"/>
</dbReference>
<dbReference type="PANTHER" id="PTHR24223">
    <property type="entry name" value="ATP-BINDING CASSETTE SUB-FAMILY C"/>
    <property type="match status" value="1"/>
</dbReference>
<feature type="transmembrane region" description="Helical" evidence="9">
    <location>
        <begin position="929"/>
        <end position="950"/>
    </location>
</feature>
<feature type="domain" description="ABC transmembrane type-1" evidence="11">
    <location>
        <begin position="708"/>
        <end position="984"/>
    </location>
</feature>
<dbReference type="GO" id="GO:0005524">
    <property type="term" value="F:ATP binding"/>
    <property type="evidence" value="ECO:0007669"/>
    <property type="project" value="UniProtKB-KW"/>
</dbReference>
<feature type="domain" description="ABC transporter" evidence="10">
    <location>
        <begin position="410"/>
        <end position="635"/>
    </location>
</feature>
<evidence type="ECO:0000256" key="6">
    <source>
        <dbReference type="ARBA" id="ARBA00022840"/>
    </source>
</evidence>
<evidence type="ECO:0000256" key="4">
    <source>
        <dbReference type="ARBA" id="ARBA00022737"/>
    </source>
</evidence>
<dbReference type="PANTHER" id="PTHR24223:SF448">
    <property type="entry name" value="FI20146P1-RELATED"/>
    <property type="match status" value="1"/>
</dbReference>
<dbReference type="InterPro" id="IPR036640">
    <property type="entry name" value="ABC1_TM_sf"/>
</dbReference>
<dbReference type="FunFam" id="3.40.50.300:FF:000163">
    <property type="entry name" value="Multidrug resistance-associated protein member 4"/>
    <property type="match status" value="1"/>
</dbReference>
<dbReference type="FunFam" id="3.40.50.300:FF:000973">
    <property type="entry name" value="Multidrug resistance-associated protein 4"/>
    <property type="match status" value="1"/>
</dbReference>
<dbReference type="OrthoDB" id="6500128at2759"/>
<dbReference type="Gene3D" id="1.20.1560.10">
    <property type="entry name" value="ABC transporter type 1, transmembrane domain"/>
    <property type="match status" value="2"/>
</dbReference>
<keyword evidence="6" id="KW-0067">ATP-binding</keyword>
<dbReference type="Pfam" id="PF00664">
    <property type="entry name" value="ABC_membrane"/>
    <property type="match status" value="2"/>
</dbReference>
<evidence type="ECO:0000256" key="8">
    <source>
        <dbReference type="ARBA" id="ARBA00023136"/>
    </source>
</evidence>
<dbReference type="GO" id="GO:0140359">
    <property type="term" value="F:ABC-type transporter activity"/>
    <property type="evidence" value="ECO:0007669"/>
    <property type="project" value="InterPro"/>
</dbReference>
<dbReference type="SUPFAM" id="SSF90123">
    <property type="entry name" value="ABC transporter transmembrane region"/>
    <property type="match status" value="2"/>
</dbReference>
<dbReference type="InterPro" id="IPR027417">
    <property type="entry name" value="P-loop_NTPase"/>
</dbReference>
<evidence type="ECO:0000256" key="9">
    <source>
        <dbReference type="SAM" id="Phobius"/>
    </source>
</evidence>
<keyword evidence="3 9" id="KW-0812">Transmembrane</keyword>
<evidence type="ECO:0000313" key="13">
    <source>
        <dbReference type="Proteomes" id="UP001152888"/>
    </source>
</evidence>
<protein>
    <submittedName>
        <fullName evidence="12">Uncharacterized protein</fullName>
    </submittedName>
</protein>
<dbReference type="Gene3D" id="3.40.50.300">
    <property type="entry name" value="P-loop containing nucleotide triphosphate hydrolases"/>
    <property type="match status" value="2"/>
</dbReference>
<evidence type="ECO:0000256" key="5">
    <source>
        <dbReference type="ARBA" id="ARBA00022741"/>
    </source>
</evidence>
<dbReference type="FunFam" id="1.20.1560.10:FF:000026">
    <property type="entry name" value="Multidrug resistance-associated protein lethal(2)03659"/>
    <property type="match status" value="1"/>
</dbReference>
<dbReference type="PROSITE" id="PS50893">
    <property type="entry name" value="ABC_TRANSPORTER_2"/>
    <property type="match status" value="2"/>
</dbReference>
<dbReference type="EMBL" id="CAKOFQ010007064">
    <property type="protein sequence ID" value="CAH1989482.1"/>
    <property type="molecule type" value="Genomic_DNA"/>
</dbReference>
<dbReference type="GO" id="GO:0016020">
    <property type="term" value="C:membrane"/>
    <property type="evidence" value="ECO:0007669"/>
    <property type="project" value="UniProtKB-SubCell"/>
</dbReference>
<dbReference type="CDD" id="cd03244">
    <property type="entry name" value="ABCC_MRP_domain2"/>
    <property type="match status" value="1"/>
</dbReference>
<proteinExistence type="predicted"/>
<feature type="transmembrane region" description="Helical" evidence="9">
    <location>
        <begin position="680"/>
        <end position="701"/>
    </location>
</feature>
<dbReference type="PROSITE" id="PS50929">
    <property type="entry name" value="ABC_TM1F"/>
    <property type="match status" value="2"/>
</dbReference>
<comment type="subcellular location">
    <subcellularLocation>
        <location evidence="1">Membrane</location>
        <topology evidence="1">Multi-pass membrane protein</topology>
    </subcellularLocation>
</comment>
<accession>A0A9P0L4Q4</accession>
<dbReference type="PROSITE" id="PS00211">
    <property type="entry name" value="ABC_TRANSPORTER_1"/>
    <property type="match status" value="2"/>
</dbReference>
<feature type="transmembrane region" description="Helical" evidence="9">
    <location>
        <begin position="744"/>
        <end position="768"/>
    </location>
</feature>
<dbReference type="InterPro" id="IPR011527">
    <property type="entry name" value="ABC1_TM_dom"/>
</dbReference>
<dbReference type="InterPro" id="IPR003593">
    <property type="entry name" value="AAA+_ATPase"/>
</dbReference>
<dbReference type="InterPro" id="IPR044726">
    <property type="entry name" value="ABCC_6TM_D2"/>
</dbReference>
<dbReference type="InterPro" id="IPR044746">
    <property type="entry name" value="ABCC_6TM_D1"/>
</dbReference>
<reference evidence="12" key="1">
    <citation type="submission" date="2022-03" db="EMBL/GenBank/DDBJ databases">
        <authorList>
            <person name="Sayadi A."/>
        </authorList>
    </citation>
    <scope>NUCLEOTIDE SEQUENCE</scope>
</reference>
<dbReference type="SUPFAM" id="SSF52540">
    <property type="entry name" value="P-loop containing nucleoside triphosphate hydrolases"/>
    <property type="match status" value="2"/>
</dbReference>
<dbReference type="Proteomes" id="UP001152888">
    <property type="component" value="Unassembled WGS sequence"/>
</dbReference>
<keyword evidence="8 9" id="KW-0472">Membrane</keyword>
<evidence type="ECO:0000313" key="12">
    <source>
        <dbReference type="EMBL" id="CAH1989482.1"/>
    </source>
</evidence>
<feature type="transmembrane region" description="Helical" evidence="9">
    <location>
        <begin position="81"/>
        <end position="112"/>
    </location>
</feature>
<keyword evidence="5" id="KW-0547">Nucleotide-binding</keyword>
<dbReference type="InterPro" id="IPR017871">
    <property type="entry name" value="ABC_transporter-like_CS"/>
</dbReference>
<dbReference type="InterPro" id="IPR003439">
    <property type="entry name" value="ABC_transporter-like_ATP-bd"/>
</dbReference>
<evidence type="ECO:0000259" key="11">
    <source>
        <dbReference type="PROSITE" id="PS50929"/>
    </source>
</evidence>
<dbReference type="CDD" id="cd18580">
    <property type="entry name" value="ABC_6TM_ABCC_D2"/>
    <property type="match status" value="1"/>
</dbReference>
<feature type="transmembrane region" description="Helical" evidence="9">
    <location>
        <begin position="228"/>
        <end position="248"/>
    </location>
</feature>
<evidence type="ECO:0000256" key="3">
    <source>
        <dbReference type="ARBA" id="ARBA00022692"/>
    </source>
</evidence>
<dbReference type="InterPro" id="IPR050173">
    <property type="entry name" value="ABC_transporter_C-like"/>
</dbReference>
<sequence length="1277" mass="144942">MDKDKRRSHRPMDPPGLISTIFFCWLVPIFRREYKTREAEWNLPKIPKSYVSSLLGEKLEKVWKEQCRATNPSLLKAIWRVFWWQILICGLMTFLLEFVFKLIIPICLLKLIEYYEPGQRSITESNAIQYTAAIIVAIFMNVVLSHHYMLGNLQLGMKIRIACSSLIYRKALKLSRGDTEAEKLVKFFSTDMSRLDLAVTFIHVVWAAPLQIVAISILTYWMLGEYTLLGTTLFACFMALQICLGRYFSTFKAKADVKTEERMEVMNEIISGIEVIKMYAWEKSFYEKIEEIRRAELKQIRRTSWIRAMFASFKLFLSQSALFLSVLGFILSGNVLTAIYVFTITSFFNVLRQTMVASVPTAVTTMTDAWISIKRITAFLTGKEISPNRIRPMSMLPGSTRQSGEQLPAIAFLGVSAKWSQDGERNVLNKFDLEVQRKETVAITGAVGCGKTSLLQVILNEVPVINGAVYVDGTISSTAQEPWIFPGTVRENIIFREAFDPTRYTDVCRVCSLDADFRQLPQGDATILEGKGSTLSGGQKARINLARAVYREADIYLLDDPLSAVDNVVGQHIFRECIMGLLKDKCIVLVTHNQEFLRNVDDIRVYEIRNGNVERKGSCEELTDSEGASNHAHDIMGTTTVTGEEDNIINERTPLINRPTRRKDEIIRQGTIKAATYREYLRAGGCYFLGMALLFLVAHSVCAFNDNFLRNWVNRVQTIYNSTDGNHTTEGAIFGDVYESAHILYLYSFLLSTLIVFALLRSVAFMFVCMCASNNLHSNLYTGVVATKMRFFHETSQGTILNRFSSDIKSVDQDLPIQFLDFLNAVFTVSFISLMVTTVNEWMIICTILTLVIFYYIKQWCLRTLRDIKRIEDSRRSPVYDHLKATMSGITTIRAFGVQNELKDHFDDLQDMHTAPSYIGMAGMRAFGFWLEIFVVLYVALVLLSFRLFLNEEYGGNVGFAVTQAISLTGIFQYGMRQWGALETRMTAVERILEYSNLEPEETIKKTMSAEWPIHGEISFNQVSVKYFEEEDLVLEGLSFDVGKREKIGIVGRTGAGKSTILAALLRLAYIERGKITIDGVDISHIPLSILRSNISILPQEPKLFAGTIRTNLDPFGIYQDNVLWSALENVELKTFIAKRPNGLQAMVDVGGMNFSAGERQLICFARAIIMRNKILVLDEATANVDSDTDKKIQSTLARCFGDCTVLTIAHRVETVINSDRILVLDKGRRVEFDHPYQLLRNKSGTFYKLASETKTFDNLLEIARQNFNRIDGNNLE</sequence>
<evidence type="ECO:0000256" key="7">
    <source>
        <dbReference type="ARBA" id="ARBA00022989"/>
    </source>
</evidence>
<feature type="domain" description="ABC transmembrane type-1" evidence="11">
    <location>
        <begin position="90"/>
        <end position="367"/>
    </location>
</feature>
<keyword evidence="7 9" id="KW-1133">Transmembrane helix</keyword>
<evidence type="ECO:0000256" key="1">
    <source>
        <dbReference type="ARBA" id="ARBA00004141"/>
    </source>
</evidence>
<comment type="caution">
    <text evidence="12">The sequence shown here is derived from an EMBL/GenBank/DDBJ whole genome shotgun (WGS) entry which is preliminary data.</text>
</comment>
<keyword evidence="2" id="KW-0813">Transport</keyword>
<dbReference type="Pfam" id="PF00005">
    <property type="entry name" value="ABC_tran"/>
    <property type="match status" value="2"/>
</dbReference>
<feature type="transmembrane region" description="Helical" evidence="9">
    <location>
        <begin position="842"/>
        <end position="861"/>
    </location>
</feature>
<evidence type="ECO:0000256" key="2">
    <source>
        <dbReference type="ARBA" id="ARBA00022448"/>
    </source>
</evidence>
<keyword evidence="13" id="KW-1185">Reference proteome</keyword>
<feature type="transmembrane region" description="Helical" evidence="9">
    <location>
        <begin position="329"/>
        <end position="351"/>
    </location>
</feature>
<feature type="domain" description="ABC transporter" evidence="10">
    <location>
        <begin position="1018"/>
        <end position="1252"/>
    </location>
</feature>
<dbReference type="GO" id="GO:0016887">
    <property type="term" value="F:ATP hydrolysis activity"/>
    <property type="evidence" value="ECO:0007669"/>
    <property type="project" value="InterPro"/>
</dbReference>